<dbReference type="Gene3D" id="3.30.70.1440">
    <property type="entry name" value="Multidrug efflux transporter AcrB pore domain"/>
    <property type="match status" value="1"/>
</dbReference>
<accession>J1I472</accession>
<keyword evidence="3" id="KW-0813">Transport</keyword>
<name>J1I472_9BACT</name>
<dbReference type="PANTHER" id="PTHR32063:SF24">
    <property type="entry name" value="CATION EFFLUX SYSTEM (ACRB_ACRD_ACRF FAMILY)"/>
    <property type="match status" value="1"/>
</dbReference>
<dbReference type="HOGENOM" id="CLU_002755_1_2_10"/>
<proteinExistence type="inferred from homology"/>
<dbReference type="SUPFAM" id="SSF56954">
    <property type="entry name" value="Outer membrane efflux proteins (OEP)"/>
    <property type="match status" value="1"/>
</dbReference>
<dbReference type="InterPro" id="IPR001036">
    <property type="entry name" value="Acrflvin-R"/>
</dbReference>
<evidence type="ECO:0000313" key="10">
    <source>
        <dbReference type="EMBL" id="EJF53123.1"/>
    </source>
</evidence>
<feature type="transmembrane region" description="Helical" evidence="8">
    <location>
        <begin position="954"/>
        <end position="975"/>
    </location>
</feature>
<comment type="similarity">
    <text evidence="2">Belongs to the resistance-nodulation-cell division (RND) (TC 2.A.6) family.</text>
</comment>
<feature type="transmembrane region" description="Helical" evidence="8">
    <location>
        <begin position="883"/>
        <end position="901"/>
    </location>
</feature>
<dbReference type="EMBL" id="JH719942">
    <property type="protein sequence ID" value="EJF53123.1"/>
    <property type="molecule type" value="Genomic_DNA"/>
</dbReference>
<dbReference type="GO" id="GO:0042910">
    <property type="term" value="F:xenobiotic transmembrane transporter activity"/>
    <property type="evidence" value="ECO:0007669"/>
    <property type="project" value="TreeGrafter"/>
</dbReference>
<feature type="transmembrane region" description="Helical" evidence="8">
    <location>
        <begin position="325"/>
        <end position="344"/>
    </location>
</feature>
<dbReference type="Pfam" id="PF00873">
    <property type="entry name" value="ACR_tran"/>
    <property type="match status" value="1"/>
</dbReference>
<evidence type="ECO:0000256" key="2">
    <source>
        <dbReference type="ARBA" id="ARBA00010942"/>
    </source>
</evidence>
<dbReference type="InterPro" id="IPR004763">
    <property type="entry name" value="CusA-like"/>
</dbReference>
<dbReference type="GO" id="GO:0005886">
    <property type="term" value="C:plasma membrane"/>
    <property type="evidence" value="ECO:0007669"/>
    <property type="project" value="UniProtKB-SubCell"/>
</dbReference>
<dbReference type="PANTHER" id="PTHR32063">
    <property type="match status" value="1"/>
</dbReference>
<dbReference type="SUPFAM" id="SSF82866">
    <property type="entry name" value="Multidrug efflux transporter AcrB transmembrane domain"/>
    <property type="match status" value="2"/>
</dbReference>
<dbReference type="InterPro" id="IPR027463">
    <property type="entry name" value="AcrB_DN_DC_subdom"/>
</dbReference>
<dbReference type="GO" id="GO:0008324">
    <property type="term" value="F:monoatomic cation transmembrane transporter activity"/>
    <property type="evidence" value="ECO:0007669"/>
    <property type="project" value="InterPro"/>
</dbReference>
<feature type="transmembrane region" description="Helical" evidence="8">
    <location>
        <begin position="907"/>
        <end position="933"/>
    </location>
</feature>
<reference evidence="11" key="1">
    <citation type="journal article" date="2012" name="Stand. Genomic Sci.">
        <title>Permanent draft genome sequence of the gliding predator Saprospira grandis strain Sa g1 (= HR1).</title>
        <authorList>
            <person name="Mavromatis K."/>
            <person name="Chertkov O."/>
            <person name="Lapidus A."/>
            <person name="Nolan M."/>
            <person name="Lucas S."/>
            <person name="Tice H."/>
            <person name="Del Rio T.G."/>
            <person name="Cheng J.F."/>
            <person name="Han C."/>
            <person name="Tapia R."/>
            <person name="Bruce D."/>
            <person name="Goodwin L.A."/>
            <person name="Pitluck S."/>
            <person name="Huntemann M."/>
            <person name="Liolios K."/>
            <person name="Pagani I."/>
            <person name="Ivanova N."/>
            <person name="Mikhailova N."/>
            <person name="Pati A."/>
            <person name="Chen A."/>
            <person name="Palaniappan K."/>
            <person name="Land M."/>
            <person name="Brambilla E.M."/>
            <person name="Rohde M."/>
            <person name="Spring S."/>
            <person name="Goker M."/>
            <person name="Detter J.C."/>
            <person name="Bristow J."/>
            <person name="Eisen J.A."/>
            <person name="Markowitz V."/>
            <person name="Hugenholtz P."/>
            <person name="Kyrpides N.C."/>
            <person name="Klenk H.P."/>
            <person name="Woyke T."/>
        </authorList>
    </citation>
    <scope>NUCLEOTIDE SEQUENCE [LARGE SCALE GENOMIC DNA]</scope>
    <source>
        <strain evidence="11">DSM 2844</strain>
    </source>
</reference>
<feature type="transmembrane region" description="Helical" evidence="8">
    <location>
        <begin position="857"/>
        <end position="876"/>
    </location>
</feature>
<evidence type="ECO:0000256" key="4">
    <source>
        <dbReference type="ARBA" id="ARBA00022475"/>
    </source>
</evidence>
<dbReference type="NCBIfam" id="TIGR00914">
    <property type="entry name" value="2A0601"/>
    <property type="match status" value="1"/>
</dbReference>
<organism evidence="10 11">
    <name type="scientific">Saprospira grandis DSM 2844</name>
    <dbReference type="NCBI Taxonomy" id="694433"/>
    <lineage>
        <taxon>Bacteria</taxon>
        <taxon>Pseudomonadati</taxon>
        <taxon>Bacteroidota</taxon>
        <taxon>Saprospiria</taxon>
        <taxon>Saprospirales</taxon>
        <taxon>Saprospiraceae</taxon>
        <taxon>Saprospira</taxon>
    </lineage>
</organism>
<feature type="transmembrane region" description="Helical" evidence="8">
    <location>
        <begin position="520"/>
        <end position="538"/>
    </location>
</feature>
<evidence type="ECO:0000256" key="1">
    <source>
        <dbReference type="ARBA" id="ARBA00004651"/>
    </source>
</evidence>
<evidence type="ECO:0000313" key="11">
    <source>
        <dbReference type="Proteomes" id="UP000005113"/>
    </source>
</evidence>
<keyword evidence="7 8" id="KW-0472">Membrane</keyword>
<feature type="transmembrane region" description="Helical" evidence="8">
    <location>
        <begin position="987"/>
        <end position="1012"/>
    </location>
</feature>
<feature type="transmembrane region" description="Helical" evidence="8">
    <location>
        <begin position="432"/>
        <end position="451"/>
    </location>
</feature>
<evidence type="ECO:0000256" key="7">
    <source>
        <dbReference type="ARBA" id="ARBA00023136"/>
    </source>
</evidence>
<dbReference type="Gene3D" id="1.20.1600.10">
    <property type="entry name" value="Outer membrane efflux proteins (OEP)"/>
    <property type="match status" value="1"/>
</dbReference>
<keyword evidence="6 8" id="KW-1133">Transmembrane helix</keyword>
<dbReference type="SUPFAM" id="SSF82714">
    <property type="entry name" value="Multidrug efflux transporter AcrB TolC docking domain, DN and DC subdomains"/>
    <property type="match status" value="2"/>
</dbReference>
<evidence type="ECO:0000256" key="6">
    <source>
        <dbReference type="ARBA" id="ARBA00022989"/>
    </source>
</evidence>
<dbReference type="GO" id="GO:0015562">
    <property type="term" value="F:efflux transmembrane transporter activity"/>
    <property type="evidence" value="ECO:0007669"/>
    <property type="project" value="InterPro"/>
</dbReference>
<dbReference type="Proteomes" id="UP000005113">
    <property type="component" value="Unassembled WGS sequence"/>
</dbReference>
<protein>
    <submittedName>
        <fullName evidence="10">Heavy metal efflux pump, cobalt-zinc-cadmium</fullName>
    </submittedName>
</protein>
<keyword evidence="4" id="KW-1003">Cell membrane</keyword>
<evidence type="ECO:0000256" key="8">
    <source>
        <dbReference type="SAM" id="Phobius"/>
    </source>
</evidence>
<feature type="transmembrane region" description="Helical" evidence="8">
    <location>
        <begin position="351"/>
        <end position="371"/>
    </location>
</feature>
<evidence type="ECO:0000256" key="3">
    <source>
        <dbReference type="ARBA" id="ARBA00022448"/>
    </source>
</evidence>
<dbReference type="InterPro" id="IPR001387">
    <property type="entry name" value="Cro/C1-type_HTH"/>
</dbReference>
<gene>
    <name evidence="10" type="ORF">SapgrDRAFT_1407</name>
</gene>
<dbReference type="PRINTS" id="PR00702">
    <property type="entry name" value="ACRIFLAVINRP"/>
</dbReference>
<feature type="domain" description="HTH cro/C1-type" evidence="9">
    <location>
        <begin position="1359"/>
        <end position="1392"/>
    </location>
</feature>
<evidence type="ECO:0000256" key="5">
    <source>
        <dbReference type="ARBA" id="ARBA00022692"/>
    </source>
</evidence>
<dbReference type="Gene3D" id="3.30.70.1430">
    <property type="entry name" value="Multidrug efflux transporter AcrB pore domain"/>
    <property type="match status" value="2"/>
</dbReference>
<feature type="transmembrane region" description="Helical" evidence="8">
    <location>
        <begin position="463"/>
        <end position="486"/>
    </location>
</feature>
<keyword evidence="5 8" id="KW-0812">Transmembrane</keyword>
<dbReference type="PROSITE" id="PS50943">
    <property type="entry name" value="HTH_CROC1"/>
    <property type="match status" value="1"/>
</dbReference>
<evidence type="ECO:0000259" key="9">
    <source>
        <dbReference type="PROSITE" id="PS50943"/>
    </source>
</evidence>
<sequence length="1434" mass="159453">MGLGVLALLLVGIYNLRSLSIDALPDITNNQLQLITNAPELSTQEMEQLVTFPLEQSVKSIPHLLELRSISRFGISVVTLVFDESVDPYWARAQVNERTGQVELPPGVERPSLGPVSTGLGEIYQYSLSAKAGFEEQFSAMQLRSIQDWVIKPQVLGIPGVAELNTLGGELKQYEVVVYPERLRPLGLSLLDVMSALENNHENTGAAYIDHKPYAHFIRAVGKIQRLEELGQIHLGQTEEGRVILLKEVADFKFGSPMRYGAATKDGKGEVVVGIVMMLKGANSAKVIEEVRNRMESIKAKLPEGVELTTFLDRSRLVNKASSTIASNLIEGALIVLFVLLLLIGNLRAGLIVASVIPLSLLFAISLMNFFGVSGNLMSLGAIDFGLIVDGSVIIVEAAIHFLHQQQKKRLTAEEMDQAVYESASKIRSTAAFGEIIILIVYLPILVLSGVEGKMFVPMAQTVAFAILGAFILSLTYVPMMMALFLSKNIPQKANFSDRLVAALERAYSPVLALVMRAKAPILGLAILALGFSGWIFSQMGGEFIPTLGEGDLAAQFILPEGSSLDQEIEVCGKAEKLLLDNFPEVLQVVSKIGSAEVPTDPMPMQVADGMVILKDREDWVSATNREELVEKMQAVLEQIPELTTEFSQPIQMRFNELMTGVRADVAIKIFGEDLATLSQLGEEVQKKLASVEGTEDVRVEAVSGLAQIRIEYIRERLAYYQLDVSRLNRILEAAFAGSSLGQIQEGQRRFDLVVRLAAKDRQDINALKALQLPLPSGEQIQLGDLAKIDFVEGPAQISREEGQRRIVISFNVRGRDVQSVVEEIQAKVEPQLQMPASYYLSYGGQFKNLEDASQRLLVVVPLALFLIFLLLYFTFHSMGQALLIFTAIPFSAIGGIWALWLRDMPFSISAAVGFIALFGVAVLNGIVLIAHFNELKKNPDLSLEERILQACRLRLRPVLMTASVAALGFLPMALSQAAGAEVQKPLASVVIGGLLTATLLTLFVLPILYYYSQRLSFNKAPKSVLMIGLLILASTSLQAQEAKSYAALRALGQENWSPIQAKQSELAAAQARQGGARNWSPTNFQLGWGQINTPENDWSFGIEQELPSLLAWRLEAQAREQKGKSAQIAVQLEQQSWAYELQQLLAQRAYYLELAQLYQKNMTLLEQQMQLLQKQVELGEISPLKVLSLERLLWQWSEQNRQLQLAQQQLEQSLLFLLGLDELPEMEVPTWQSRLLEIQDSSLLAQQPELLLAQIAQQAAQLKQKQEKASYRPRLSLNYQIQSMREEARNQQLQALGLPRYQQIGLGLNAPILGRKNRKKELAALELEAQALGQRANQKAAALGQEYLRLKRTVDFYQQTLSNWESRAAQPQAEYLQKMKRAFELGEIEQLAYLQALQQYLELEQQRATYVWELHKAMDRLDYLLGRFLPEGN</sequence>
<dbReference type="Gene3D" id="1.20.1640.10">
    <property type="entry name" value="Multidrug efflux transporter AcrB transmembrane domain"/>
    <property type="match status" value="2"/>
</dbReference>
<feature type="transmembrane region" description="Helical" evidence="8">
    <location>
        <begin position="1024"/>
        <end position="1040"/>
    </location>
</feature>
<dbReference type="Gene3D" id="3.30.70.1320">
    <property type="entry name" value="Multidrug efflux transporter AcrB pore domain like"/>
    <property type="match status" value="1"/>
</dbReference>
<comment type="subcellular location">
    <subcellularLocation>
        <location evidence="1">Cell membrane</location>
        <topology evidence="1">Multi-pass membrane protein</topology>
    </subcellularLocation>
</comment>
<dbReference type="SUPFAM" id="SSF82693">
    <property type="entry name" value="Multidrug efflux transporter AcrB pore domain, PN1, PN2, PC1 and PC2 subdomains"/>
    <property type="match status" value="3"/>
</dbReference>
<dbReference type="Gene3D" id="3.30.2090.10">
    <property type="entry name" value="Multidrug efflux transporter AcrB TolC docking domain, DN and DC subdomains"/>
    <property type="match status" value="2"/>
</dbReference>
<feature type="transmembrane region" description="Helical" evidence="8">
    <location>
        <begin position="377"/>
        <end position="400"/>
    </location>
</feature>